<dbReference type="Proteomes" id="UP000000417">
    <property type="component" value="Chromosome"/>
</dbReference>
<organism evidence="1 2">
    <name type="scientific">Symbiobacterium thermophilum (strain DSM 24528 / JCM 14929 / IAM 14863 / T)</name>
    <dbReference type="NCBI Taxonomy" id="292459"/>
    <lineage>
        <taxon>Bacteria</taxon>
        <taxon>Bacillati</taxon>
        <taxon>Bacillota</taxon>
        <taxon>Clostridia</taxon>
        <taxon>Eubacteriales</taxon>
        <taxon>Symbiobacteriaceae</taxon>
        <taxon>Symbiobacterium</taxon>
    </lineage>
</organism>
<evidence type="ECO:0000313" key="2">
    <source>
        <dbReference type="Proteomes" id="UP000000417"/>
    </source>
</evidence>
<name>Q67R95_SYMTH</name>
<dbReference type="HOGENOM" id="CLU_496879_0_0_9"/>
<protein>
    <submittedName>
        <fullName evidence="1">Uncharacterized protein</fullName>
    </submittedName>
</protein>
<dbReference type="KEGG" id="sth:STH813"/>
<dbReference type="eggNOG" id="ENOG502ZEB5">
    <property type="taxonomic scope" value="Bacteria"/>
</dbReference>
<dbReference type="EMBL" id="AP006840">
    <property type="protein sequence ID" value="BAD39798.1"/>
    <property type="molecule type" value="Genomic_DNA"/>
</dbReference>
<dbReference type="AlphaFoldDB" id="Q67R95"/>
<reference evidence="1 2" key="1">
    <citation type="journal article" date="2004" name="Nucleic Acids Res.">
        <title>Genome sequence of Symbiobacterium thermophilum, an uncultivable bacterium that depends on microbial commensalism.</title>
        <authorList>
            <person name="Ueda K."/>
            <person name="Yamashita A."/>
            <person name="Ishikawa J."/>
            <person name="Shimada M."/>
            <person name="Watsuji T."/>
            <person name="Morimura K."/>
            <person name="Ikeda H."/>
            <person name="Hattori M."/>
            <person name="Beppu T."/>
        </authorList>
    </citation>
    <scope>NUCLEOTIDE SEQUENCE [LARGE SCALE GENOMIC DNA]</scope>
    <source>
        <strain evidence="2">T / IAM 14863</strain>
    </source>
</reference>
<gene>
    <name evidence="1" type="ordered locus">STH813</name>
</gene>
<proteinExistence type="predicted"/>
<sequence>MYRTLQEKDPWQAVHSIQAYVMRALAWAFSDRLEATGAFQHTFLPDYMVHLQPGPKLAVHLRFSEVSALALAQSMPTKSRHVKHVILVNTLPDHLVEDRKNDTEYKRRNVLVTSFDIIDQIIRVVELVEEHGPYSTTLRIRNLQRELVRWFLDSYGWRPAPRLEDFIRHQPVEPRRTLRLRSTPVTVWVQRHPDGYAAYRYLRDSTSLGVRSIQKRSFKEMGRGASFSRVNRIRDVAKPTVLLTWTDQRVHIPVLACTFTRHAPMGQNAFQILPQAVACAEIGTPFILVAPEKAPVRRMTGEVTVEKAHPLLYQALTRMMHIYRIPILMLPWPTDDDLNGLPTLRCDRRYPSLPDRATSAIQLLFRCVDFVLEGHSYTSAVSNLLGYYGVSRRRLEMEEARFRLGMRAIQEPPRNSGLLLHTGDTLSYIRETTGVRNARIPFALRHRPTTVVFTTRSKSLRADPYLGTLLAFDFAFCRTGPSVVDRSSNLFAQFQDVHLDEALTQLFENAKLEQPRFNRNALFLQYADALIFKDGMVTKRGDKWVVYR</sequence>
<evidence type="ECO:0000313" key="1">
    <source>
        <dbReference type="EMBL" id="BAD39798.1"/>
    </source>
</evidence>
<accession>Q67R95</accession>
<keyword evidence="2" id="KW-1185">Reference proteome</keyword>